<name>A0A0C3JTJ0_PISTI</name>
<keyword evidence="11" id="KW-1185">Reference proteome</keyword>
<dbReference type="AlphaFoldDB" id="A0A0C3JTJ0"/>
<evidence type="ECO:0000256" key="2">
    <source>
        <dbReference type="ARBA" id="ARBA00008926"/>
    </source>
</evidence>
<protein>
    <submittedName>
        <fullName evidence="10">Uncharacterized protein</fullName>
    </submittedName>
</protein>
<dbReference type="GO" id="GO:0044614">
    <property type="term" value="C:nuclear pore cytoplasmic filaments"/>
    <property type="evidence" value="ECO:0007669"/>
    <property type="project" value="TreeGrafter"/>
</dbReference>
<evidence type="ECO:0000313" key="10">
    <source>
        <dbReference type="EMBL" id="KIO12458.1"/>
    </source>
</evidence>
<dbReference type="PANTHER" id="PTHR23198">
    <property type="entry name" value="NUCLEOPORIN"/>
    <property type="match status" value="1"/>
</dbReference>
<reference evidence="11" key="2">
    <citation type="submission" date="2015-01" db="EMBL/GenBank/DDBJ databases">
        <title>Evolutionary Origins and Diversification of the Mycorrhizal Mutualists.</title>
        <authorList>
            <consortium name="DOE Joint Genome Institute"/>
            <consortium name="Mycorrhizal Genomics Consortium"/>
            <person name="Kohler A."/>
            <person name="Kuo A."/>
            <person name="Nagy L.G."/>
            <person name="Floudas D."/>
            <person name="Copeland A."/>
            <person name="Barry K.W."/>
            <person name="Cichocki N."/>
            <person name="Veneault-Fourrey C."/>
            <person name="LaButti K."/>
            <person name="Lindquist E.A."/>
            <person name="Lipzen A."/>
            <person name="Lundell T."/>
            <person name="Morin E."/>
            <person name="Murat C."/>
            <person name="Riley R."/>
            <person name="Ohm R."/>
            <person name="Sun H."/>
            <person name="Tunlid A."/>
            <person name="Henrissat B."/>
            <person name="Grigoriev I.V."/>
            <person name="Hibbett D.S."/>
            <person name="Martin F."/>
        </authorList>
    </citation>
    <scope>NUCLEOTIDE SEQUENCE [LARGE SCALE GENOMIC DNA]</scope>
    <source>
        <strain evidence="11">Marx 270</strain>
    </source>
</reference>
<keyword evidence="3" id="KW-0813">Transport</keyword>
<sequence>MAQVPSVLPPRPPQRARVSSDPPTLVAHSALVEGSLVKTNPHRLLLEQRQVSMNTSAVSESNSLLLSPTATGQDGAVTTAVTTGTASPPYSVYSEKDPSSSVALQYQTITAMPAYRGTSLEELRMQDYQQGRKTAGAFGQTSFGTPAAQPTGIFGATTQQPATSSIFGGGTTGAFGTGTSQQPGTGTFGGFGQPSLPAGGTGTGLFGGTSAFGQPQQQPQQPQQQQPPAFGAFGQQTQQQPSTGGGIFGGGGGFGQNKPTTGFGLGTSKCTTYG</sequence>
<dbReference type="GO" id="GO:0000973">
    <property type="term" value="P:post-transcriptional tethering of RNA polymerase II gene DNA at nuclear periphery"/>
    <property type="evidence" value="ECO:0007669"/>
    <property type="project" value="TreeGrafter"/>
</dbReference>
<dbReference type="GO" id="GO:0017056">
    <property type="term" value="F:structural constituent of nuclear pore"/>
    <property type="evidence" value="ECO:0007669"/>
    <property type="project" value="TreeGrafter"/>
</dbReference>
<dbReference type="PANTHER" id="PTHR23198:SF6">
    <property type="entry name" value="NUCLEAR PORE COMPLEX PROTEIN NUP98-NUP96"/>
    <property type="match status" value="1"/>
</dbReference>
<dbReference type="GO" id="GO:0051028">
    <property type="term" value="P:mRNA transport"/>
    <property type="evidence" value="ECO:0007669"/>
    <property type="project" value="UniProtKB-KW"/>
</dbReference>
<organism evidence="10 11">
    <name type="scientific">Pisolithus tinctorius Marx 270</name>
    <dbReference type="NCBI Taxonomy" id="870435"/>
    <lineage>
        <taxon>Eukaryota</taxon>
        <taxon>Fungi</taxon>
        <taxon>Dikarya</taxon>
        <taxon>Basidiomycota</taxon>
        <taxon>Agaricomycotina</taxon>
        <taxon>Agaricomycetes</taxon>
        <taxon>Agaricomycetidae</taxon>
        <taxon>Boletales</taxon>
        <taxon>Sclerodermatineae</taxon>
        <taxon>Pisolithaceae</taxon>
        <taxon>Pisolithus</taxon>
    </lineage>
</organism>
<dbReference type="Proteomes" id="UP000054217">
    <property type="component" value="Unassembled WGS sequence"/>
</dbReference>
<feature type="region of interest" description="Disordered" evidence="9">
    <location>
        <begin position="1"/>
        <end position="23"/>
    </location>
</feature>
<dbReference type="GO" id="GO:0034398">
    <property type="term" value="P:telomere tethering at nuclear periphery"/>
    <property type="evidence" value="ECO:0007669"/>
    <property type="project" value="TreeGrafter"/>
</dbReference>
<feature type="compositionally biased region" description="Gly residues" evidence="9">
    <location>
        <begin position="243"/>
        <end position="255"/>
    </location>
</feature>
<dbReference type="GO" id="GO:0008139">
    <property type="term" value="F:nuclear localization sequence binding"/>
    <property type="evidence" value="ECO:0007669"/>
    <property type="project" value="TreeGrafter"/>
</dbReference>
<evidence type="ECO:0000256" key="5">
    <source>
        <dbReference type="ARBA" id="ARBA00022927"/>
    </source>
</evidence>
<dbReference type="FunFam" id="1.10.10.2360:FF:000001">
    <property type="entry name" value="Nuclear pore complex protein Nup98-Nup96"/>
    <property type="match status" value="1"/>
</dbReference>
<proteinExistence type="inferred from homology"/>
<evidence type="ECO:0000256" key="8">
    <source>
        <dbReference type="ARBA" id="ARBA00023242"/>
    </source>
</evidence>
<dbReference type="GO" id="GO:0006405">
    <property type="term" value="P:RNA export from nucleus"/>
    <property type="evidence" value="ECO:0007669"/>
    <property type="project" value="TreeGrafter"/>
</dbReference>
<evidence type="ECO:0000256" key="1">
    <source>
        <dbReference type="ARBA" id="ARBA00004567"/>
    </source>
</evidence>
<keyword evidence="5" id="KW-0653">Protein transport</keyword>
<dbReference type="GO" id="GO:0006606">
    <property type="term" value="P:protein import into nucleus"/>
    <property type="evidence" value="ECO:0007669"/>
    <property type="project" value="TreeGrafter"/>
</dbReference>
<dbReference type="HOGENOM" id="CLU_1016054_0_0_1"/>
<gene>
    <name evidence="10" type="ORF">M404DRAFT_677694</name>
</gene>
<keyword evidence="7" id="KW-0906">Nuclear pore complex</keyword>
<comment type="similarity">
    <text evidence="2">Belongs to the nucleoporin GLFG family.</text>
</comment>
<evidence type="ECO:0000256" key="6">
    <source>
        <dbReference type="ARBA" id="ARBA00023010"/>
    </source>
</evidence>
<dbReference type="STRING" id="870435.A0A0C3JTJ0"/>
<keyword evidence="8" id="KW-0539">Nucleus</keyword>
<evidence type="ECO:0000256" key="7">
    <source>
        <dbReference type="ARBA" id="ARBA00023132"/>
    </source>
</evidence>
<dbReference type="InParanoid" id="A0A0C3JTJ0"/>
<dbReference type="Pfam" id="PF21240">
    <property type="entry name" value="Nup98_GLEBS"/>
    <property type="match status" value="1"/>
</dbReference>
<comment type="subcellular location">
    <subcellularLocation>
        <location evidence="1">Nucleus</location>
        <location evidence="1">Nuclear pore complex</location>
    </subcellularLocation>
</comment>
<keyword evidence="4" id="KW-0509">mRNA transport</keyword>
<evidence type="ECO:0000313" key="11">
    <source>
        <dbReference type="Proteomes" id="UP000054217"/>
    </source>
</evidence>
<dbReference type="Gene3D" id="1.10.10.2360">
    <property type="match status" value="1"/>
</dbReference>
<evidence type="ECO:0000256" key="3">
    <source>
        <dbReference type="ARBA" id="ARBA00022448"/>
    </source>
</evidence>
<feature type="region of interest" description="Disordered" evidence="9">
    <location>
        <begin position="205"/>
        <end position="274"/>
    </location>
</feature>
<dbReference type="OrthoDB" id="3797628at2759"/>
<dbReference type="GO" id="GO:0003723">
    <property type="term" value="F:RNA binding"/>
    <property type="evidence" value="ECO:0007669"/>
    <property type="project" value="TreeGrafter"/>
</dbReference>
<accession>A0A0C3JTJ0</accession>
<dbReference type="EMBL" id="KN831947">
    <property type="protein sequence ID" value="KIO12458.1"/>
    <property type="molecule type" value="Genomic_DNA"/>
</dbReference>
<feature type="compositionally biased region" description="Low complexity" evidence="9">
    <location>
        <begin position="208"/>
        <end position="242"/>
    </location>
</feature>
<evidence type="ECO:0000256" key="9">
    <source>
        <dbReference type="SAM" id="MobiDB-lite"/>
    </source>
</evidence>
<evidence type="ECO:0000256" key="4">
    <source>
        <dbReference type="ARBA" id="ARBA00022816"/>
    </source>
</evidence>
<keyword evidence="6" id="KW-0811">Translocation</keyword>
<reference evidence="10 11" key="1">
    <citation type="submission" date="2014-04" db="EMBL/GenBank/DDBJ databases">
        <authorList>
            <consortium name="DOE Joint Genome Institute"/>
            <person name="Kuo A."/>
            <person name="Kohler A."/>
            <person name="Costa M.D."/>
            <person name="Nagy L.G."/>
            <person name="Floudas D."/>
            <person name="Copeland A."/>
            <person name="Barry K.W."/>
            <person name="Cichocki N."/>
            <person name="Veneault-Fourrey C."/>
            <person name="LaButti K."/>
            <person name="Lindquist E.A."/>
            <person name="Lipzen A."/>
            <person name="Lundell T."/>
            <person name="Morin E."/>
            <person name="Murat C."/>
            <person name="Sun H."/>
            <person name="Tunlid A."/>
            <person name="Henrissat B."/>
            <person name="Grigoriev I.V."/>
            <person name="Hibbett D.S."/>
            <person name="Martin F."/>
            <person name="Nordberg H.P."/>
            <person name="Cantor M.N."/>
            <person name="Hua S.X."/>
        </authorList>
    </citation>
    <scope>NUCLEOTIDE SEQUENCE [LARGE SCALE GENOMIC DNA]</scope>
    <source>
        <strain evidence="10 11">Marx 270</strain>
    </source>
</reference>
<dbReference type="InterPro" id="IPR037665">
    <property type="entry name" value="Nucleoporin_S59-like"/>
</dbReference>